<reference evidence="2" key="2">
    <citation type="submission" date="2022-01" db="EMBL/GenBank/DDBJ databases">
        <authorList>
            <person name="Yamashiro T."/>
            <person name="Shiraishi A."/>
            <person name="Satake H."/>
            <person name="Nakayama K."/>
        </authorList>
    </citation>
    <scope>NUCLEOTIDE SEQUENCE</scope>
</reference>
<dbReference type="Gene3D" id="3.60.10.10">
    <property type="entry name" value="Endonuclease/exonuclease/phosphatase"/>
    <property type="match status" value="1"/>
</dbReference>
<dbReference type="Proteomes" id="UP001151760">
    <property type="component" value="Unassembled WGS sequence"/>
</dbReference>
<dbReference type="PROSITE" id="PS50878">
    <property type="entry name" value="RT_POL"/>
    <property type="match status" value="1"/>
</dbReference>
<keyword evidence="3" id="KW-1185">Reference proteome</keyword>
<comment type="caution">
    <text evidence="2">The sequence shown here is derived from an EMBL/GenBank/DDBJ whole genome shotgun (WGS) entry which is preliminary data.</text>
</comment>
<dbReference type="CDD" id="cd01650">
    <property type="entry name" value="RT_nLTR_like"/>
    <property type="match status" value="1"/>
</dbReference>
<dbReference type="InterPro" id="IPR036691">
    <property type="entry name" value="Endo/exonu/phosph_ase_sf"/>
</dbReference>
<keyword evidence="2" id="KW-0695">RNA-directed DNA polymerase</keyword>
<proteinExistence type="predicted"/>
<organism evidence="2 3">
    <name type="scientific">Tanacetum coccineum</name>
    <dbReference type="NCBI Taxonomy" id="301880"/>
    <lineage>
        <taxon>Eukaryota</taxon>
        <taxon>Viridiplantae</taxon>
        <taxon>Streptophyta</taxon>
        <taxon>Embryophyta</taxon>
        <taxon>Tracheophyta</taxon>
        <taxon>Spermatophyta</taxon>
        <taxon>Magnoliopsida</taxon>
        <taxon>eudicotyledons</taxon>
        <taxon>Gunneridae</taxon>
        <taxon>Pentapetalae</taxon>
        <taxon>asterids</taxon>
        <taxon>campanulids</taxon>
        <taxon>Asterales</taxon>
        <taxon>Asteraceae</taxon>
        <taxon>Asteroideae</taxon>
        <taxon>Anthemideae</taxon>
        <taxon>Anthemidinae</taxon>
        <taxon>Tanacetum</taxon>
    </lineage>
</organism>
<accession>A0ABQ5EQD5</accession>
<protein>
    <submittedName>
        <fullName evidence="2">RNA-directed DNA polymerase, eukaryota</fullName>
    </submittedName>
</protein>
<feature type="domain" description="Reverse transcriptase" evidence="1">
    <location>
        <begin position="422"/>
        <end position="660"/>
    </location>
</feature>
<dbReference type="GO" id="GO:0003964">
    <property type="term" value="F:RNA-directed DNA polymerase activity"/>
    <property type="evidence" value="ECO:0007669"/>
    <property type="project" value="UniProtKB-KW"/>
</dbReference>
<dbReference type="PANTHER" id="PTHR46890:SF48">
    <property type="entry name" value="RNA-DIRECTED DNA POLYMERASE"/>
    <property type="match status" value="1"/>
</dbReference>
<evidence type="ECO:0000313" key="3">
    <source>
        <dbReference type="Proteomes" id="UP001151760"/>
    </source>
</evidence>
<dbReference type="PANTHER" id="PTHR46890">
    <property type="entry name" value="NON-LTR RETROLELEMENT REVERSE TRANSCRIPTASE-LIKE PROTEIN-RELATED"/>
    <property type="match status" value="1"/>
</dbReference>
<evidence type="ECO:0000259" key="1">
    <source>
        <dbReference type="PROSITE" id="PS50878"/>
    </source>
</evidence>
<gene>
    <name evidence="2" type="ORF">Tco_0978849</name>
</gene>
<dbReference type="EMBL" id="BQNB010016519">
    <property type="protein sequence ID" value="GJT52692.1"/>
    <property type="molecule type" value="Genomic_DNA"/>
</dbReference>
<dbReference type="InterPro" id="IPR043502">
    <property type="entry name" value="DNA/RNA_pol_sf"/>
</dbReference>
<keyword evidence="2" id="KW-0808">Transferase</keyword>
<dbReference type="SUPFAM" id="SSF56219">
    <property type="entry name" value="DNase I-like"/>
    <property type="match status" value="1"/>
</dbReference>
<reference evidence="2" key="1">
    <citation type="journal article" date="2022" name="Int. J. Mol. Sci.">
        <title>Draft Genome of Tanacetum Coccineum: Genomic Comparison of Closely Related Tanacetum-Family Plants.</title>
        <authorList>
            <person name="Yamashiro T."/>
            <person name="Shiraishi A."/>
            <person name="Nakayama K."/>
            <person name="Satake H."/>
        </authorList>
    </citation>
    <scope>NUCLEOTIDE SEQUENCE</scope>
</reference>
<name>A0ABQ5EQD5_9ASTR</name>
<dbReference type="InterPro" id="IPR052343">
    <property type="entry name" value="Retrotransposon-Effector_Assoc"/>
</dbReference>
<dbReference type="Pfam" id="PF00078">
    <property type="entry name" value="RVT_1"/>
    <property type="match status" value="1"/>
</dbReference>
<keyword evidence="2" id="KW-0548">Nucleotidyltransferase</keyword>
<dbReference type="InterPro" id="IPR000477">
    <property type="entry name" value="RT_dom"/>
</dbReference>
<dbReference type="SUPFAM" id="SSF56672">
    <property type="entry name" value="DNA/RNA polymerases"/>
    <property type="match status" value="1"/>
</dbReference>
<evidence type="ECO:0000313" key="2">
    <source>
        <dbReference type="EMBL" id="GJT52692.1"/>
    </source>
</evidence>
<sequence length="660" mass="76849">MFHVSNLKKCLSNEPLAIPLDEIHIDDKLHFVEEPVKIMDREVKRLKQSRIPNIKVRLNSRRGPEFTLKREDQFRKKCVVEIMDDFNLVVYAPHDVRDKRMLWDYLTHVTNQWDGEVVMMEEVPLGGSAYTWCHKSATKMSKLDRFLVSENLLNTFPNINVITLDQYLSDYRPILLREALYDYGPIPFRFFHYWLEADGLDNFVIDSWNGAPGDGSNAIRNFLCKLKFLKLRIRGWYADYRNNTKGVFVKFKEELRVLDEAIDKGNGSDEIVTKRLEVLNKLQHASKVQASEVAQKAKIKWSVEGDENMKFFHGMLNKKRSQLNIRGVMINGTWTDKPDTVKQEFFHHFRSRFDKPSDHRARIDMCFPNSLSTDQQEDLERMVSKEEVKRAVFGGSRVAWYGYNTLWSDGFTFGFYRHFWSTIENDVFEAVNLIGSMYKIIAKILTNRLVGVLGDIVNEVQSAFIAERQILDGPFILNEVMQWCRMKKKQALIFKVDFEKAYDSVRWDFLDDVLYNFGFGNKWRAWIQSCLRSSRGSILINGSPTEEFQFFKGLKQGDPLSPFLFILIMESLHLSFQRVVDAGMFTGIRLSSMLNLSHLFYADDAIFLGQWSDTNIDTLVHVLECFHRASGLRINMCKSKIMGIHVDDGKIKMQHLSLGV</sequence>